<comment type="caution">
    <text evidence="2">The sequence shown here is derived from an EMBL/GenBank/DDBJ whole genome shotgun (WGS) entry which is preliminary data.</text>
</comment>
<dbReference type="EMBL" id="JACVVK020000031">
    <property type="protein sequence ID" value="KAK7501449.1"/>
    <property type="molecule type" value="Genomic_DNA"/>
</dbReference>
<dbReference type="AlphaFoldDB" id="A0ABD0LPM6"/>
<dbReference type="Proteomes" id="UP001519460">
    <property type="component" value="Unassembled WGS sequence"/>
</dbReference>
<feature type="compositionally biased region" description="Basic and acidic residues" evidence="1">
    <location>
        <begin position="25"/>
        <end position="56"/>
    </location>
</feature>
<accession>A0ABD0LPM6</accession>
<evidence type="ECO:0000256" key="1">
    <source>
        <dbReference type="SAM" id="MobiDB-lite"/>
    </source>
</evidence>
<feature type="non-terminal residue" evidence="2">
    <location>
        <position position="1"/>
    </location>
</feature>
<gene>
    <name evidence="2" type="ORF">BaRGS_00007253</name>
</gene>
<sequence length="131" mass="14365">RWTPTRSCLGVTFQISVNDPLEELNQERREADRVSEGPSLRSKDRLPFLGRDETSRTEGPAKACSERKTVVTTLGSMFYCLSVVGEGGGGGRRDSWEDVGDNLLERLVPQLYIMTWGFVVGQVVDSAGAVG</sequence>
<feature type="region of interest" description="Disordered" evidence="1">
    <location>
        <begin position="22"/>
        <end position="65"/>
    </location>
</feature>
<proteinExistence type="predicted"/>
<organism evidence="2 3">
    <name type="scientific">Batillaria attramentaria</name>
    <dbReference type="NCBI Taxonomy" id="370345"/>
    <lineage>
        <taxon>Eukaryota</taxon>
        <taxon>Metazoa</taxon>
        <taxon>Spiralia</taxon>
        <taxon>Lophotrochozoa</taxon>
        <taxon>Mollusca</taxon>
        <taxon>Gastropoda</taxon>
        <taxon>Caenogastropoda</taxon>
        <taxon>Sorbeoconcha</taxon>
        <taxon>Cerithioidea</taxon>
        <taxon>Batillariidae</taxon>
        <taxon>Batillaria</taxon>
    </lineage>
</organism>
<name>A0ABD0LPM6_9CAEN</name>
<evidence type="ECO:0000313" key="3">
    <source>
        <dbReference type="Proteomes" id="UP001519460"/>
    </source>
</evidence>
<protein>
    <submittedName>
        <fullName evidence="2">Uncharacterized protein</fullName>
    </submittedName>
</protein>
<reference evidence="2 3" key="1">
    <citation type="journal article" date="2023" name="Sci. Data">
        <title>Genome assembly of the Korean intertidal mud-creeper Batillaria attramentaria.</title>
        <authorList>
            <person name="Patra A.K."/>
            <person name="Ho P.T."/>
            <person name="Jun S."/>
            <person name="Lee S.J."/>
            <person name="Kim Y."/>
            <person name="Won Y.J."/>
        </authorList>
    </citation>
    <scope>NUCLEOTIDE SEQUENCE [LARGE SCALE GENOMIC DNA]</scope>
    <source>
        <strain evidence="2">Wonlab-2016</strain>
    </source>
</reference>
<keyword evidence="3" id="KW-1185">Reference proteome</keyword>
<evidence type="ECO:0000313" key="2">
    <source>
        <dbReference type="EMBL" id="KAK7501449.1"/>
    </source>
</evidence>